<dbReference type="Gene3D" id="3.30.230.80">
    <property type="match status" value="1"/>
</dbReference>
<evidence type="ECO:0000256" key="3">
    <source>
        <dbReference type="ARBA" id="ARBA00022840"/>
    </source>
</evidence>
<keyword evidence="4" id="KW-0143">Chaperone</keyword>
<evidence type="ECO:0000256" key="4">
    <source>
        <dbReference type="ARBA" id="ARBA00023186"/>
    </source>
</evidence>
<dbReference type="EMBL" id="FNJB01000015">
    <property type="protein sequence ID" value="SDP80866.1"/>
    <property type="molecule type" value="Genomic_DNA"/>
</dbReference>
<feature type="binding site" evidence="5">
    <location>
        <position position="34"/>
    </location>
    <ligand>
        <name>ATP</name>
        <dbReference type="ChEBI" id="CHEBI:30616"/>
    </ligand>
</feature>
<comment type="similarity">
    <text evidence="1">Belongs to the heat shock protein 90 family.</text>
</comment>
<dbReference type="OrthoDB" id="9802640at2"/>
<dbReference type="InterPro" id="IPR020575">
    <property type="entry name" value="Hsp90_N"/>
</dbReference>
<reference evidence="8" key="1">
    <citation type="submission" date="2016-10" db="EMBL/GenBank/DDBJ databases">
        <authorList>
            <person name="Varghese N."/>
            <person name="Submissions S."/>
        </authorList>
    </citation>
    <scope>NUCLEOTIDE SEQUENCE [LARGE SCALE GENOMIC DNA]</scope>
    <source>
        <strain evidence="8">IBRC-M 10655</strain>
    </source>
</reference>
<dbReference type="GO" id="GO:0016887">
    <property type="term" value="F:ATP hydrolysis activity"/>
    <property type="evidence" value="ECO:0007669"/>
    <property type="project" value="InterPro"/>
</dbReference>
<dbReference type="AlphaFoldDB" id="A0A1H0VRZ9"/>
<keyword evidence="2 5" id="KW-0547">Nucleotide-binding</keyword>
<dbReference type="PRINTS" id="PR00775">
    <property type="entry name" value="HEATSHOCK90"/>
</dbReference>
<feature type="binding site" evidence="5">
    <location>
        <position position="70"/>
    </location>
    <ligand>
        <name>ATP</name>
        <dbReference type="ChEBI" id="CHEBI:30616"/>
    </ligand>
</feature>
<evidence type="ECO:0000256" key="2">
    <source>
        <dbReference type="ARBA" id="ARBA00022741"/>
    </source>
</evidence>
<feature type="domain" description="Histidine kinase/HSP90-like ATPase" evidence="6">
    <location>
        <begin position="28"/>
        <end position="163"/>
    </location>
</feature>
<keyword evidence="3 5" id="KW-0067">ATP-binding</keyword>
<protein>
    <submittedName>
        <fullName evidence="7">Molecular chaperone HtpG</fullName>
    </submittedName>
</protein>
<gene>
    <name evidence="7" type="ORF">SAMN05192558_11543</name>
</gene>
<dbReference type="InterPro" id="IPR001404">
    <property type="entry name" value="Hsp90_fam"/>
</dbReference>
<dbReference type="Gene3D" id="3.30.565.10">
    <property type="entry name" value="Histidine kinase-like ATPase, C-terminal domain"/>
    <property type="match status" value="1"/>
</dbReference>
<dbReference type="NCBIfam" id="NF010683">
    <property type="entry name" value="PRK14083.1"/>
    <property type="match status" value="1"/>
</dbReference>
<dbReference type="PIRSF" id="PIRSF002583">
    <property type="entry name" value="Hsp90"/>
    <property type="match status" value="1"/>
</dbReference>
<dbReference type="InterPro" id="IPR036890">
    <property type="entry name" value="HATPase_C_sf"/>
</dbReference>
<dbReference type="STRING" id="504798.SAMN05421871_104394"/>
<evidence type="ECO:0000259" key="6">
    <source>
        <dbReference type="Pfam" id="PF02518"/>
    </source>
</evidence>
<evidence type="ECO:0000256" key="5">
    <source>
        <dbReference type="PIRSR" id="PIRSR002583-1"/>
    </source>
</evidence>
<evidence type="ECO:0000313" key="7">
    <source>
        <dbReference type="EMBL" id="SDP80866.1"/>
    </source>
</evidence>
<keyword evidence="8" id="KW-1185">Reference proteome</keyword>
<dbReference type="GO" id="GO:0051082">
    <property type="term" value="F:unfolded protein binding"/>
    <property type="evidence" value="ECO:0007669"/>
    <property type="project" value="InterPro"/>
</dbReference>
<evidence type="ECO:0000256" key="1">
    <source>
        <dbReference type="ARBA" id="ARBA00008239"/>
    </source>
</evidence>
<dbReference type="PANTHER" id="PTHR11528">
    <property type="entry name" value="HEAT SHOCK PROTEIN 90 FAMILY MEMBER"/>
    <property type="match status" value="1"/>
</dbReference>
<organism evidence="7 8">
    <name type="scientific">Actinokineospora alba</name>
    <dbReference type="NCBI Taxonomy" id="504798"/>
    <lineage>
        <taxon>Bacteria</taxon>
        <taxon>Bacillati</taxon>
        <taxon>Actinomycetota</taxon>
        <taxon>Actinomycetes</taxon>
        <taxon>Pseudonocardiales</taxon>
        <taxon>Pseudonocardiaceae</taxon>
        <taxon>Actinokineospora</taxon>
    </lineage>
</organism>
<dbReference type="Proteomes" id="UP000199651">
    <property type="component" value="Unassembled WGS sequence"/>
</dbReference>
<accession>A0A1H0VRZ9</accession>
<dbReference type="GO" id="GO:0140662">
    <property type="term" value="F:ATP-dependent protein folding chaperone"/>
    <property type="evidence" value="ECO:0007669"/>
    <property type="project" value="InterPro"/>
</dbReference>
<name>A0A1H0VRZ9_9PSEU</name>
<dbReference type="RefSeq" id="WP_091383231.1">
    <property type="nucleotide sequence ID" value="NZ_FNDV01000004.1"/>
</dbReference>
<dbReference type="Pfam" id="PF02518">
    <property type="entry name" value="HATPase_c"/>
    <property type="match status" value="1"/>
</dbReference>
<proteinExistence type="inferred from homology"/>
<dbReference type="InterPro" id="IPR003594">
    <property type="entry name" value="HATPase_dom"/>
</dbReference>
<dbReference type="SUPFAM" id="SSF54211">
    <property type="entry name" value="Ribosomal protein S5 domain 2-like"/>
    <property type="match status" value="1"/>
</dbReference>
<sequence>MAQTFGVNLRGVIDLLSHHLYSSPRVYLRELLQNAVDAVTARRLADPSAPGRILIESTERTGNGTLRITDTGIGLDESEVHSLLSTLGGTSKRDELGFARQDFLGQFGVGLLSCFLVADEVRLVSRSANGSPAVRWVAHGDGTYEVEVDDTARAEVGTTVELVPRRDCDHWAEYDTVAMLAAEFGSLLPVEVRVAGPNGQVLVTEDELPWTRRKDESVAQHHERLAEYCRETMGFEPFDVVPLEFGAVGLTGAAFVLPAGANPGTRQAHRVYLKRMLVGTSIEGLLPDWAYFVRCVVDTSALRPTASRESLYEDETLLAVRDALGTRLRDWLLRLDATEPERAGAMLAAHQLGIKSVALIDDELLRLAERWVPFETTRGTMPLRQFRRGHATVLYTPDVDEFRQLAPVARAQGIGLVNAGYAYDTELLKRLATLDGANTARRVEPSELLAALGRPSAQVAAAMKRTMSVAAKVLDSHDCEPMLRDFDPVSLPALLVADAGGARRRDAADARETADPLWQDLLGRLVDADSGAAQQLVLNTRNPLVARLAGIDDPTLLETAVLALYVHAVLQSHRPLRPKDTATLNGSFLDLLDRAIGD</sequence>
<evidence type="ECO:0000313" key="8">
    <source>
        <dbReference type="Proteomes" id="UP000199651"/>
    </source>
</evidence>
<feature type="binding site" evidence="5">
    <location>
        <position position="158"/>
    </location>
    <ligand>
        <name>ATP</name>
        <dbReference type="ChEBI" id="CHEBI:30616"/>
    </ligand>
</feature>
<feature type="binding site" evidence="5">
    <location>
        <position position="30"/>
    </location>
    <ligand>
        <name>ATP</name>
        <dbReference type="ChEBI" id="CHEBI:30616"/>
    </ligand>
</feature>
<dbReference type="SUPFAM" id="SSF55874">
    <property type="entry name" value="ATPase domain of HSP90 chaperone/DNA topoisomerase II/histidine kinase"/>
    <property type="match status" value="1"/>
</dbReference>
<dbReference type="InterPro" id="IPR020568">
    <property type="entry name" value="Ribosomal_Su5_D2-typ_SF"/>
</dbReference>
<dbReference type="GO" id="GO:0005524">
    <property type="term" value="F:ATP binding"/>
    <property type="evidence" value="ECO:0007669"/>
    <property type="project" value="UniProtKB-KW"/>
</dbReference>